<evidence type="ECO:0000256" key="2">
    <source>
        <dbReference type="ARBA" id="ARBA00022679"/>
    </source>
</evidence>
<feature type="domain" description="DNA methylase N-4/N-6" evidence="4">
    <location>
        <begin position="31"/>
        <end position="83"/>
    </location>
</feature>
<keyword evidence="1 5" id="KW-0489">Methyltransferase</keyword>
<comment type="similarity">
    <text evidence="3">Belongs to the N(4)/N(6)-methyltransferase family.</text>
</comment>
<dbReference type="InterPro" id="IPR002941">
    <property type="entry name" value="DNA_methylase_N4/N6"/>
</dbReference>
<dbReference type="InterPro" id="IPR029063">
    <property type="entry name" value="SAM-dependent_MTases_sf"/>
</dbReference>
<dbReference type="GO" id="GO:0008170">
    <property type="term" value="F:N-methyltransferase activity"/>
    <property type="evidence" value="ECO:0007669"/>
    <property type="project" value="InterPro"/>
</dbReference>
<accession>A0A367ZN11</accession>
<dbReference type="Proteomes" id="UP000252355">
    <property type="component" value="Unassembled WGS sequence"/>
</dbReference>
<name>A0A367ZN11_9BACT</name>
<gene>
    <name evidence="5" type="ORF">OZSIB_0118</name>
</gene>
<proteinExistence type="inferred from homology"/>
<dbReference type="GO" id="GO:0032259">
    <property type="term" value="P:methylation"/>
    <property type="evidence" value="ECO:0007669"/>
    <property type="project" value="UniProtKB-KW"/>
</dbReference>
<evidence type="ECO:0000259" key="4">
    <source>
        <dbReference type="Pfam" id="PF01555"/>
    </source>
</evidence>
<dbReference type="Gene3D" id="3.40.50.150">
    <property type="entry name" value="Vaccinia Virus protein VP39"/>
    <property type="match status" value="2"/>
</dbReference>
<evidence type="ECO:0000313" key="5">
    <source>
        <dbReference type="EMBL" id="RCK79247.1"/>
    </source>
</evidence>
<evidence type="ECO:0000313" key="6">
    <source>
        <dbReference type="Proteomes" id="UP000252355"/>
    </source>
</evidence>
<sequence>MQLTFPEFVTPLTASTLADPAAYRGLYAFHKYWGKKPAEPMRYLIQQLSQKGGLVVDPFLGSGISALEAVQLRRRFVGIDINPIGVRLTRMLVSPPAASVLHDALERVSTLVKEAILDSYATAEKKPATHYVWCNGVMEKVWLTNGYNRNRVELPPSEHDLALVERFASYQPQRLRAPRFFTNSRINSSPSLTLKDLFTGRALRNIELLLAAIDDLPKAAQEPMRLALTAAVGQMSKMVFAITGRGKTTGVSNKRMEVGSWVIGYWRPAQHFEINVWNCFEHRVQKLIKAVEQSKPAQDSGKAGGLPAVCAGGADYAILAGDCLALLPQIPDKSVDLIITDPPHGDRIPYLELSEMWNVILGEEPPFESEIVVSNAKERVKKTHDYNQAMSRFLQIASRKLSDSGSLVLFFNARTKESWKFLESFSGSANKAGMGYCGCFPLVYSAASVVQDNREGALRVDYGLVFSGSAVASPSLTDIPGWMPSLPTPKE</sequence>
<dbReference type="EC" id="2.1.1.-" evidence="3"/>
<evidence type="ECO:0000256" key="3">
    <source>
        <dbReference type="RuleBase" id="RU362026"/>
    </source>
</evidence>
<dbReference type="PRINTS" id="PR00508">
    <property type="entry name" value="S21N4MTFRASE"/>
</dbReference>
<dbReference type="GO" id="GO:0003677">
    <property type="term" value="F:DNA binding"/>
    <property type="evidence" value="ECO:0007669"/>
    <property type="project" value="InterPro"/>
</dbReference>
<protein>
    <recommendedName>
        <fullName evidence="3">Methyltransferase</fullName>
        <ecNumber evidence="3">2.1.1.-</ecNumber>
    </recommendedName>
</protein>
<dbReference type="EMBL" id="QOQW01000014">
    <property type="protein sequence ID" value="RCK79247.1"/>
    <property type="molecule type" value="Genomic_DNA"/>
</dbReference>
<comment type="caution">
    <text evidence="5">The sequence shown here is derived from an EMBL/GenBank/DDBJ whole genome shotgun (WGS) entry which is preliminary data.</text>
</comment>
<dbReference type="InterPro" id="IPR001091">
    <property type="entry name" value="RM_Methyltransferase"/>
</dbReference>
<evidence type="ECO:0000256" key="1">
    <source>
        <dbReference type="ARBA" id="ARBA00022603"/>
    </source>
</evidence>
<dbReference type="Pfam" id="PF01555">
    <property type="entry name" value="N6_N4_Mtase"/>
    <property type="match status" value="1"/>
</dbReference>
<reference evidence="5 6" key="1">
    <citation type="submission" date="2018-05" db="EMBL/GenBank/DDBJ databases">
        <title>A metagenomic window into the 2 km-deep terrestrial subsurface aquifer revealed taxonomically and functionally diverse microbial community comprising novel uncultured bacterial lineages.</title>
        <authorList>
            <person name="Kadnikov V.V."/>
            <person name="Mardanov A.V."/>
            <person name="Beletsky A.V."/>
            <person name="Banks D."/>
            <person name="Pimenov N.V."/>
            <person name="Frank Y.A."/>
            <person name="Karnachuk O.V."/>
            <person name="Ravin N.V."/>
        </authorList>
    </citation>
    <scope>NUCLEOTIDE SEQUENCE [LARGE SCALE GENOMIC DNA]</scope>
    <source>
        <strain evidence="5">BY5</strain>
    </source>
</reference>
<organism evidence="5 6">
    <name type="scientific">Candidatus Ozemobacter sibiricus</name>
    <dbReference type="NCBI Taxonomy" id="2268124"/>
    <lineage>
        <taxon>Bacteria</taxon>
        <taxon>Candidatus Ozemobacteria</taxon>
        <taxon>Candidatus Ozemobacterales</taxon>
        <taxon>Candidatus Ozemobacteraceae</taxon>
        <taxon>Candidatus Ozemobacter</taxon>
    </lineage>
</organism>
<keyword evidence="2 5" id="KW-0808">Transferase</keyword>
<dbReference type="AlphaFoldDB" id="A0A367ZN11"/>
<dbReference type="SUPFAM" id="SSF53335">
    <property type="entry name" value="S-adenosyl-L-methionine-dependent methyltransferases"/>
    <property type="match status" value="1"/>
</dbReference>